<feature type="compositionally biased region" description="Basic and acidic residues" evidence="16">
    <location>
        <begin position="239"/>
        <end position="249"/>
    </location>
</feature>
<feature type="region of interest" description="Disordered" evidence="16">
    <location>
        <begin position="1"/>
        <end position="282"/>
    </location>
</feature>
<comment type="similarity">
    <text evidence="2">Belongs to the glycosyl hydrolase 5 (cellulase A) family.</text>
</comment>
<dbReference type="GO" id="GO:0004338">
    <property type="term" value="F:glucan exo-1,3-beta-glucosidase activity"/>
    <property type="evidence" value="ECO:0007669"/>
    <property type="project" value="UniProtKB-EC"/>
</dbReference>
<evidence type="ECO:0000259" key="18">
    <source>
        <dbReference type="Pfam" id="PF00150"/>
    </source>
</evidence>
<dbReference type="InterPro" id="IPR050386">
    <property type="entry name" value="Glycosyl_hydrolase_5"/>
</dbReference>
<feature type="domain" description="Glycoside hydrolase family 5" evidence="18">
    <location>
        <begin position="581"/>
        <end position="826"/>
    </location>
</feature>
<evidence type="ECO:0000256" key="16">
    <source>
        <dbReference type="SAM" id="MobiDB-lite"/>
    </source>
</evidence>
<feature type="compositionally biased region" description="Basic and acidic residues" evidence="16">
    <location>
        <begin position="62"/>
        <end position="75"/>
    </location>
</feature>
<feature type="compositionally biased region" description="Low complexity" evidence="16">
    <location>
        <begin position="83"/>
        <end position="96"/>
    </location>
</feature>
<evidence type="ECO:0000256" key="15">
    <source>
        <dbReference type="ARBA" id="ARBA00041260"/>
    </source>
</evidence>
<feature type="region of interest" description="Disordered" evidence="16">
    <location>
        <begin position="313"/>
        <end position="337"/>
    </location>
</feature>
<feature type="compositionally biased region" description="Basic residues" evidence="16">
    <location>
        <begin position="213"/>
        <end position="222"/>
    </location>
</feature>
<dbReference type="VEuPathDB" id="FungiDB:AJ78_00511"/>
<dbReference type="AlphaFoldDB" id="A0A1J9QUJ6"/>
<evidence type="ECO:0000256" key="10">
    <source>
        <dbReference type="ARBA" id="ARBA00023295"/>
    </source>
</evidence>
<evidence type="ECO:0000256" key="6">
    <source>
        <dbReference type="ARBA" id="ARBA00022968"/>
    </source>
</evidence>
<sequence length="955" mass="108603">MTNPSRERDRGEYRSRDRDRRQYRYERGNTHDRREYGSGAYDDNGNDIQDDDDDDDDDDGDDYHNDDGDVFDDRKRSRHPRRNSSSQPQARPSPARRTQHHQRQRPQHGTRRGEYDYEDDDDGEDSESAVIVVDSRPNFARPPNVRPSPVRVERRRSRSQAVENTYNTGVRESRYKAKESPATSPIKKKDRERDREGRRRRDTTADEESPTKGRVRDRRRRGLSGDDDDGGDARGGFGTDRERARERERDRRRREKEKYRPREKGQRSNRHKHVSTDSANSATQLLSADALAKLNAAQMKTAAAEKAKAAKKEKALLEDEKKRRRRDEARERKREISVERGKGWVGRRLVSGAFLEEGRSPELRTRGGGGRGARNDEKAKRGGGGGGGEYGGGGGFAGWSKKKKIWVTVGVLALLLIIIIPVAVVVSKNKRGQDAGGASGDEPEGPASQSPPPRAELENFDPKTLPESAKKTYFDPRTWYDTADMNVTYTSETVGGLPLMGLKLAWDDSGQANKNVPPLNKKFPYGKQPIRGVNLGGWLSLEPFITPSFFSGYSFRDNVVDEYTLSKKLAPNAAQYLEKHYATFINEQTFREIRDAGLDHVRIPYSYWLVKTYDDDPYVERIGWRYLLRAIEYCRKYGLRVKLDMHGAPGSQNGWNHSGRQGSIGWLEGADGSKNGDRAHEIHEQLATFFAQDRYKNVVTIYGLVNEPMMLKLDVEAVINWNTKAISIIRKSGLKNAMIAFGDGFLNLEKWKTIMQDVDDNLMLDTHQYTVFNTGQIGLPHREKLDFVCENWVKLITKSNTKGTGWGPTICGEWSQADTDCAKFLNNVNVGSRWLGTMDHPQAKDQVMQPHCPTQWPSGDPAVQGPPCSCDQANADSSKYSASYKKYLQMYAEAQMYAFEKGYGWFYWTWQTETAVQWSYKKGLDAGILPKKAYEPEFKCESDKLGSFGDLEEYY</sequence>
<accession>A0A1J9QUJ6</accession>
<gene>
    <name evidence="19" type="ORF">AJ78_00511</name>
</gene>
<dbReference type="InterPro" id="IPR017853">
    <property type="entry name" value="GH"/>
</dbReference>
<keyword evidence="10" id="KW-0326">Glycosidase</keyword>
<dbReference type="FunFam" id="3.20.20.80:FF:000033">
    <property type="entry name" value="Glucan 1,3-beta-glucosidase A"/>
    <property type="match status" value="1"/>
</dbReference>
<evidence type="ECO:0000256" key="2">
    <source>
        <dbReference type="ARBA" id="ARBA00005641"/>
    </source>
</evidence>
<dbReference type="Gene3D" id="3.20.20.80">
    <property type="entry name" value="Glycosidases"/>
    <property type="match status" value="1"/>
</dbReference>
<comment type="catalytic activity">
    <reaction evidence="12">
        <text>Successive hydrolysis of beta-D-glucose units from the non-reducing ends of (1-&gt;3)-beta-D-glucans, releasing alpha-glucose.</text>
        <dbReference type="EC" id="3.2.1.58"/>
    </reaction>
</comment>
<keyword evidence="8 17" id="KW-0472">Membrane</keyword>
<dbReference type="EC" id="3.2.1.58" evidence="14"/>
<dbReference type="GO" id="GO:0005886">
    <property type="term" value="C:plasma membrane"/>
    <property type="evidence" value="ECO:0007669"/>
    <property type="project" value="UniProtKB-SubCell"/>
</dbReference>
<keyword evidence="20" id="KW-1185">Reference proteome</keyword>
<comment type="caution">
    <text evidence="19">The sequence shown here is derived from an EMBL/GenBank/DDBJ whole genome shotgun (WGS) entry which is preliminary data.</text>
</comment>
<evidence type="ECO:0000256" key="11">
    <source>
        <dbReference type="ARBA" id="ARBA00023316"/>
    </source>
</evidence>
<evidence type="ECO:0000256" key="1">
    <source>
        <dbReference type="ARBA" id="ARBA00004401"/>
    </source>
</evidence>
<dbReference type="EMBL" id="LGRN01000008">
    <property type="protein sequence ID" value="OJD19540.1"/>
    <property type="molecule type" value="Genomic_DNA"/>
</dbReference>
<feature type="compositionally biased region" description="Low complexity" evidence="16">
    <location>
        <begin position="141"/>
        <end position="150"/>
    </location>
</feature>
<dbReference type="STRING" id="1447872.A0A1J9QUJ6"/>
<dbReference type="GO" id="GO:0009986">
    <property type="term" value="C:cell surface"/>
    <property type="evidence" value="ECO:0007669"/>
    <property type="project" value="TreeGrafter"/>
</dbReference>
<feature type="compositionally biased region" description="Acidic residues" evidence="16">
    <location>
        <begin position="44"/>
        <end position="61"/>
    </location>
</feature>
<comment type="subcellular location">
    <subcellularLocation>
        <location evidence="1">Cell membrane</location>
        <topology evidence="1">Single-pass type II membrane protein</topology>
    </subcellularLocation>
</comment>
<evidence type="ECO:0000313" key="20">
    <source>
        <dbReference type="Proteomes" id="UP000182235"/>
    </source>
</evidence>
<evidence type="ECO:0000256" key="14">
    <source>
        <dbReference type="ARBA" id="ARBA00038929"/>
    </source>
</evidence>
<reference evidence="19 20" key="1">
    <citation type="submission" date="2015-07" db="EMBL/GenBank/DDBJ databases">
        <title>Emmonsia species relationships and genome sequence.</title>
        <authorList>
            <consortium name="The Broad Institute Genomics Platform"/>
            <person name="Cuomo C.A."/>
            <person name="Munoz J.F."/>
            <person name="Imamovic A."/>
            <person name="Priest M.E."/>
            <person name="Young S."/>
            <person name="Clay O.K."/>
            <person name="McEwen J.G."/>
        </authorList>
    </citation>
    <scope>NUCLEOTIDE SEQUENCE [LARGE SCALE GENOMIC DNA]</scope>
    <source>
        <strain evidence="19 20">UAMH 9510</strain>
    </source>
</reference>
<evidence type="ECO:0000256" key="12">
    <source>
        <dbReference type="ARBA" id="ARBA00036824"/>
    </source>
</evidence>
<keyword evidence="7 17" id="KW-1133">Transmembrane helix</keyword>
<dbReference type="SUPFAM" id="SSF51445">
    <property type="entry name" value="(Trans)glycosidases"/>
    <property type="match status" value="1"/>
</dbReference>
<evidence type="ECO:0000256" key="7">
    <source>
        <dbReference type="ARBA" id="ARBA00022989"/>
    </source>
</evidence>
<evidence type="ECO:0000256" key="5">
    <source>
        <dbReference type="ARBA" id="ARBA00022801"/>
    </source>
</evidence>
<feature type="transmembrane region" description="Helical" evidence="17">
    <location>
        <begin position="405"/>
        <end position="426"/>
    </location>
</feature>
<keyword evidence="6" id="KW-0735">Signal-anchor</keyword>
<keyword evidence="4 17" id="KW-0812">Transmembrane</keyword>
<proteinExistence type="inferred from homology"/>
<keyword evidence="11" id="KW-0961">Cell wall biogenesis/degradation</keyword>
<dbReference type="PANTHER" id="PTHR31297:SF34">
    <property type="entry name" value="GLUCAN 1,3-BETA-GLUCOSIDASE 2"/>
    <property type="match status" value="1"/>
</dbReference>
<dbReference type="PANTHER" id="PTHR31297">
    <property type="entry name" value="GLUCAN ENDO-1,6-BETA-GLUCOSIDASE B"/>
    <property type="match status" value="1"/>
</dbReference>
<keyword evidence="3" id="KW-1003">Cell membrane</keyword>
<dbReference type="OrthoDB" id="62120at2759"/>
<evidence type="ECO:0000256" key="8">
    <source>
        <dbReference type="ARBA" id="ARBA00023136"/>
    </source>
</evidence>
<dbReference type="GO" id="GO:0009251">
    <property type="term" value="P:glucan catabolic process"/>
    <property type="evidence" value="ECO:0007669"/>
    <property type="project" value="TreeGrafter"/>
</dbReference>
<organism evidence="19 20">
    <name type="scientific">Emergomyces pasteurianus Ep9510</name>
    <dbReference type="NCBI Taxonomy" id="1447872"/>
    <lineage>
        <taxon>Eukaryota</taxon>
        <taxon>Fungi</taxon>
        <taxon>Dikarya</taxon>
        <taxon>Ascomycota</taxon>
        <taxon>Pezizomycotina</taxon>
        <taxon>Eurotiomycetes</taxon>
        <taxon>Eurotiomycetidae</taxon>
        <taxon>Onygenales</taxon>
        <taxon>Ajellomycetaceae</taxon>
        <taxon>Emergomyces</taxon>
    </lineage>
</organism>
<evidence type="ECO:0000256" key="13">
    <source>
        <dbReference type="ARBA" id="ARBA00037126"/>
    </source>
</evidence>
<evidence type="ECO:0000313" key="19">
    <source>
        <dbReference type="EMBL" id="OJD19540.1"/>
    </source>
</evidence>
<feature type="compositionally biased region" description="Basic and acidic residues" evidence="16">
    <location>
        <begin position="1"/>
        <end position="36"/>
    </location>
</feature>
<dbReference type="InterPro" id="IPR001547">
    <property type="entry name" value="Glyco_hydro_5"/>
</dbReference>
<keyword evidence="9" id="KW-0325">Glycoprotein</keyword>
<feature type="compositionally biased region" description="Polar residues" evidence="16">
    <location>
        <begin position="160"/>
        <end position="170"/>
    </location>
</feature>
<evidence type="ECO:0000256" key="3">
    <source>
        <dbReference type="ARBA" id="ARBA00022475"/>
    </source>
</evidence>
<feature type="region of interest" description="Disordered" evidence="16">
    <location>
        <begin position="359"/>
        <end position="391"/>
    </location>
</feature>
<comment type="function">
    <text evidence="13">Glucosidase involved in the degradation of cellulosic biomass. Active on lichenan.</text>
</comment>
<name>A0A1J9QUJ6_9EURO</name>
<dbReference type="Proteomes" id="UP000182235">
    <property type="component" value="Unassembled WGS sequence"/>
</dbReference>
<dbReference type="Pfam" id="PF00150">
    <property type="entry name" value="Cellulase"/>
    <property type="match status" value="1"/>
</dbReference>
<dbReference type="GO" id="GO:0005576">
    <property type="term" value="C:extracellular region"/>
    <property type="evidence" value="ECO:0007669"/>
    <property type="project" value="TreeGrafter"/>
</dbReference>
<feature type="compositionally biased region" description="Basic and acidic residues" evidence="16">
    <location>
        <begin position="187"/>
        <end position="204"/>
    </location>
</feature>
<keyword evidence="5" id="KW-0378">Hydrolase</keyword>
<evidence type="ECO:0000256" key="9">
    <source>
        <dbReference type="ARBA" id="ARBA00023180"/>
    </source>
</evidence>
<feature type="region of interest" description="Disordered" evidence="16">
    <location>
        <begin position="431"/>
        <end position="468"/>
    </location>
</feature>
<protein>
    <recommendedName>
        <fullName evidence="14">glucan 1,3-beta-glucosidase</fullName>
        <ecNumber evidence="14">3.2.1.58</ecNumber>
    </recommendedName>
    <alternativeName>
        <fullName evidence="15">Exo-1,3-beta-glucanase D</fullName>
    </alternativeName>
</protein>
<evidence type="ECO:0000256" key="4">
    <source>
        <dbReference type="ARBA" id="ARBA00022692"/>
    </source>
</evidence>
<dbReference type="GO" id="GO:0071555">
    <property type="term" value="P:cell wall organization"/>
    <property type="evidence" value="ECO:0007669"/>
    <property type="project" value="UniProtKB-KW"/>
</dbReference>
<feature type="compositionally biased region" description="Basic and acidic residues" evidence="16">
    <location>
        <begin position="256"/>
        <end position="266"/>
    </location>
</feature>
<feature type="compositionally biased region" description="Gly residues" evidence="16">
    <location>
        <begin position="382"/>
        <end position="391"/>
    </location>
</feature>
<feature type="compositionally biased region" description="Basic residues" evidence="16">
    <location>
        <begin position="97"/>
        <end position="110"/>
    </location>
</feature>
<evidence type="ECO:0000256" key="17">
    <source>
        <dbReference type="SAM" id="Phobius"/>
    </source>
</evidence>
<feature type="compositionally biased region" description="Acidic residues" evidence="16">
    <location>
        <begin position="116"/>
        <end position="127"/>
    </location>
</feature>